<feature type="domain" description="Cupin type-1" evidence="13">
    <location>
        <begin position="88"/>
        <end position="238"/>
    </location>
</feature>
<keyword evidence="3 11" id="KW-0052">Apoplast</keyword>
<feature type="binding site" evidence="9">
    <location>
        <position position="184"/>
    </location>
    <ligand>
        <name>Mn(2+)</name>
        <dbReference type="ChEBI" id="CHEBI:29035"/>
    </ligand>
</feature>
<feature type="disulfide bond" evidence="10">
    <location>
        <begin position="59"/>
        <end position="74"/>
    </location>
</feature>
<dbReference type="CDD" id="cd02241">
    <property type="entry name" value="cupin_OxOx"/>
    <property type="match status" value="1"/>
</dbReference>
<evidence type="ECO:0000256" key="9">
    <source>
        <dbReference type="PIRSR" id="PIRSR601929-2"/>
    </source>
</evidence>
<reference evidence="14" key="1">
    <citation type="submission" date="2018-01" db="EMBL/GenBank/DDBJ databases">
        <authorList>
            <person name="Mao J.F."/>
        </authorList>
    </citation>
    <scope>NUCLEOTIDE SEQUENCE</scope>
    <source>
        <strain evidence="14">Huo1</strain>
        <tissue evidence="14">Leaf</tissue>
    </source>
</reference>
<feature type="binding site" evidence="9">
    <location>
        <position position="136"/>
    </location>
    <ligand>
        <name>Mn(2+)</name>
        <dbReference type="ChEBI" id="CHEBI:29035"/>
    </ligand>
</feature>
<keyword evidence="12" id="KW-0812">Transmembrane</keyword>
<dbReference type="PRINTS" id="PR00325">
    <property type="entry name" value="GERMIN"/>
</dbReference>
<dbReference type="InterPro" id="IPR019780">
    <property type="entry name" value="Germin_Mn-BS"/>
</dbReference>
<feature type="binding site" evidence="8">
    <location>
        <position position="138"/>
    </location>
    <ligand>
        <name>oxalate</name>
        <dbReference type="ChEBI" id="CHEBI:30623"/>
    </ligand>
</feature>
<keyword evidence="4 11" id="KW-0964">Secreted</keyword>
<name>A0A8X8YBK7_SALSN</name>
<evidence type="ECO:0000256" key="12">
    <source>
        <dbReference type="SAM" id="Phobius"/>
    </source>
</evidence>
<evidence type="ECO:0000256" key="7">
    <source>
        <dbReference type="ARBA" id="ARBA00023211"/>
    </source>
</evidence>
<keyword evidence="5 8" id="KW-0479">Metal-binding</keyword>
<dbReference type="AlphaFoldDB" id="A0A8X8YBK7"/>
<dbReference type="Gene3D" id="2.60.120.10">
    <property type="entry name" value="Jelly Rolls"/>
    <property type="match status" value="1"/>
</dbReference>
<evidence type="ECO:0000259" key="13">
    <source>
        <dbReference type="SMART" id="SM00835"/>
    </source>
</evidence>
<evidence type="ECO:0000256" key="10">
    <source>
        <dbReference type="PIRSR" id="PIRSR601929-3"/>
    </source>
</evidence>
<gene>
    <name evidence="14" type="ORF">SASPL_111264</name>
</gene>
<evidence type="ECO:0000256" key="8">
    <source>
        <dbReference type="PIRSR" id="PIRSR601929-1"/>
    </source>
</evidence>
<reference evidence="14" key="2">
    <citation type="submission" date="2020-08" db="EMBL/GenBank/DDBJ databases">
        <title>Plant Genome Project.</title>
        <authorList>
            <person name="Zhang R.-G."/>
        </authorList>
    </citation>
    <scope>NUCLEOTIDE SEQUENCE</scope>
    <source>
        <strain evidence="14">Huo1</strain>
        <tissue evidence="14">Leaf</tissue>
    </source>
</reference>
<feature type="binding site" evidence="8">
    <location>
        <position position="143"/>
    </location>
    <ligand>
        <name>oxalate</name>
        <dbReference type="ChEBI" id="CHEBI:30623"/>
    </ligand>
</feature>
<feature type="binding site" evidence="9">
    <location>
        <position position="138"/>
    </location>
    <ligand>
        <name>Mn(2+)</name>
        <dbReference type="ChEBI" id="CHEBI:29035"/>
    </ligand>
</feature>
<dbReference type="GO" id="GO:0048046">
    <property type="term" value="C:apoplast"/>
    <property type="evidence" value="ECO:0007669"/>
    <property type="project" value="UniProtKB-SubCell"/>
</dbReference>
<feature type="binding site" evidence="9">
    <location>
        <position position="143"/>
    </location>
    <ligand>
        <name>Mn(2+)</name>
        <dbReference type="ChEBI" id="CHEBI:29035"/>
    </ligand>
</feature>
<evidence type="ECO:0000256" key="4">
    <source>
        <dbReference type="ARBA" id="ARBA00022525"/>
    </source>
</evidence>
<accession>A0A8X8YBK7</accession>
<protein>
    <recommendedName>
        <fullName evidence="11">Germin-like protein</fullName>
    </recommendedName>
</protein>
<keyword evidence="15" id="KW-1185">Reference proteome</keyword>
<dbReference type="EMBL" id="PNBA02000004">
    <property type="protein sequence ID" value="KAG6427025.1"/>
    <property type="molecule type" value="Genomic_DNA"/>
</dbReference>
<proteinExistence type="inferred from homology"/>
<dbReference type="Proteomes" id="UP000298416">
    <property type="component" value="Unassembled WGS sequence"/>
</dbReference>
<evidence type="ECO:0000256" key="11">
    <source>
        <dbReference type="RuleBase" id="RU366015"/>
    </source>
</evidence>
<comment type="subcellular location">
    <subcellularLocation>
        <location evidence="1 11">Secreted</location>
        <location evidence="1 11">Extracellular space</location>
        <location evidence="1 11">Apoplast</location>
    </subcellularLocation>
</comment>
<keyword evidence="6 10" id="KW-1015">Disulfide bond</keyword>
<dbReference type="PROSITE" id="PS00725">
    <property type="entry name" value="GERMIN"/>
    <property type="match status" value="1"/>
</dbReference>
<keyword evidence="7 8" id="KW-0464">Manganese</keyword>
<dbReference type="FunFam" id="2.60.120.10:FF:000005">
    <property type="entry name" value="Germin-like protein subfamily 1 member 8"/>
    <property type="match status" value="1"/>
</dbReference>
<evidence type="ECO:0000256" key="6">
    <source>
        <dbReference type="ARBA" id="ARBA00023157"/>
    </source>
</evidence>
<dbReference type="InterPro" id="IPR011051">
    <property type="entry name" value="RmlC_Cupin_sf"/>
</dbReference>
<dbReference type="PANTHER" id="PTHR31238">
    <property type="entry name" value="GERMIN-LIKE PROTEIN SUBFAMILY 3 MEMBER 3"/>
    <property type="match status" value="1"/>
</dbReference>
<keyword evidence="12" id="KW-0472">Membrane</keyword>
<dbReference type="InterPro" id="IPR014710">
    <property type="entry name" value="RmlC-like_jellyroll"/>
</dbReference>
<comment type="similarity">
    <text evidence="2 11">Belongs to the germin family.</text>
</comment>
<dbReference type="SUPFAM" id="SSF51182">
    <property type="entry name" value="RmlC-like cupins"/>
    <property type="match status" value="1"/>
</dbReference>
<dbReference type="InterPro" id="IPR006045">
    <property type="entry name" value="Cupin_1"/>
</dbReference>
<evidence type="ECO:0000313" key="14">
    <source>
        <dbReference type="EMBL" id="KAG6427025.1"/>
    </source>
</evidence>
<sequence length="244" mass="26275">MNREYGSMTAMETYGDNFVNDNLRYNTMRDMRAVTAVGGLASFSSIVFAYDPRPLQDFCVADLISTVRINGLPCLDPATVKADDFFFRGLAQPGNTSNPAGAAVTPVGVSQIPGLNTLGLAIARLDYEAGGFFPPHYHPRGSEIHTVLEGSMEVGFVTSAPGFKFYSKVLEKGDVFVVPVGLVHYQRNVGAGKTVSIATFNSQNPGNSVIPNALFGSNPDIDSDYLAKSFALDKETVERLQAVF</sequence>
<feature type="transmembrane region" description="Helical" evidence="12">
    <location>
        <begin position="33"/>
        <end position="50"/>
    </location>
</feature>
<dbReference type="Pfam" id="PF00190">
    <property type="entry name" value="Cupin_1"/>
    <property type="match status" value="1"/>
</dbReference>
<dbReference type="SMART" id="SM00835">
    <property type="entry name" value="Cupin_1"/>
    <property type="match status" value="1"/>
</dbReference>
<comment type="caution">
    <text evidence="14">The sequence shown here is derived from an EMBL/GenBank/DDBJ whole genome shotgun (WGS) entry which is preliminary data.</text>
</comment>
<evidence type="ECO:0000256" key="2">
    <source>
        <dbReference type="ARBA" id="ARBA00007456"/>
    </source>
</evidence>
<evidence type="ECO:0000256" key="5">
    <source>
        <dbReference type="ARBA" id="ARBA00022723"/>
    </source>
</evidence>
<evidence type="ECO:0000256" key="1">
    <source>
        <dbReference type="ARBA" id="ARBA00004271"/>
    </source>
</evidence>
<dbReference type="GO" id="GO:0030145">
    <property type="term" value="F:manganese ion binding"/>
    <property type="evidence" value="ECO:0007669"/>
    <property type="project" value="UniProtKB-UniRule"/>
</dbReference>
<evidence type="ECO:0000256" key="3">
    <source>
        <dbReference type="ARBA" id="ARBA00022523"/>
    </source>
</evidence>
<organism evidence="14">
    <name type="scientific">Salvia splendens</name>
    <name type="common">Scarlet sage</name>
    <dbReference type="NCBI Taxonomy" id="180675"/>
    <lineage>
        <taxon>Eukaryota</taxon>
        <taxon>Viridiplantae</taxon>
        <taxon>Streptophyta</taxon>
        <taxon>Embryophyta</taxon>
        <taxon>Tracheophyta</taxon>
        <taxon>Spermatophyta</taxon>
        <taxon>Magnoliopsida</taxon>
        <taxon>eudicotyledons</taxon>
        <taxon>Gunneridae</taxon>
        <taxon>Pentapetalae</taxon>
        <taxon>asterids</taxon>
        <taxon>lamiids</taxon>
        <taxon>Lamiales</taxon>
        <taxon>Lamiaceae</taxon>
        <taxon>Nepetoideae</taxon>
        <taxon>Mentheae</taxon>
        <taxon>Salviinae</taxon>
        <taxon>Salvia</taxon>
        <taxon>Salvia subgen. Calosphace</taxon>
        <taxon>core Calosphace</taxon>
    </lineage>
</organism>
<dbReference type="InterPro" id="IPR001929">
    <property type="entry name" value="Germin"/>
</dbReference>
<evidence type="ECO:0000313" key="15">
    <source>
        <dbReference type="Proteomes" id="UP000298416"/>
    </source>
</evidence>
<keyword evidence="12" id="KW-1133">Transmembrane helix</keyword>